<dbReference type="Proteomes" id="UP000051727">
    <property type="component" value="Unassembled WGS sequence"/>
</dbReference>
<dbReference type="RefSeq" id="WP_056991383.1">
    <property type="nucleotide sequence ID" value="NZ_JQAR01000012.1"/>
</dbReference>
<dbReference type="GO" id="GO:0016757">
    <property type="term" value="F:glycosyltransferase activity"/>
    <property type="evidence" value="ECO:0007669"/>
    <property type="project" value="UniProtKB-KW"/>
</dbReference>
<protein>
    <submittedName>
        <fullName evidence="4">Glycosyltransferase</fullName>
    </submittedName>
</protein>
<feature type="domain" description="Glycosyltransferase 2-like" evidence="3">
    <location>
        <begin position="13"/>
        <end position="143"/>
    </location>
</feature>
<sequence>MTEENYTKTKKISVIVPVYNVANYLKRCVDSLLVQTMNKNDFEIILVDDGSTDGSGNLCDEYQANFEQIRTLHKQNGGLSDARNYALQYALGDYLLFIDSDDFVESEMLERMYAQSDDGSKKIVECNFFWDFEDKTRLDVRQGYDSLADYLVNGRVVAWNKLYLREWIERTKVTFPVGKLYEDQNFFFKVVVWLNDISEVAIDTKCEVHYVQRSNSISYSETGRIAEIIWIYDDILNYYKEKQLFKEYNDELEYRFYRNLFGNVLLRKVIKLKDKKIRTDLLDLIWQKTQEWFPNRKDNKYLKKLSAKNLYLRTMNHAFYRLFYLI</sequence>
<proteinExistence type="predicted"/>
<dbReference type="AlphaFoldDB" id="A0A0R2FMQ2"/>
<name>A0A0R2FMQ2_9LACO</name>
<dbReference type="EMBL" id="JQAR01000012">
    <property type="protein sequence ID" value="KRN29800.1"/>
    <property type="molecule type" value="Genomic_DNA"/>
</dbReference>
<dbReference type="PATRIC" id="fig|1618.3.peg.346"/>
<organism evidence="4 5">
    <name type="scientific">Liquorilactobacillus mali</name>
    <dbReference type="NCBI Taxonomy" id="1618"/>
    <lineage>
        <taxon>Bacteria</taxon>
        <taxon>Bacillati</taxon>
        <taxon>Bacillota</taxon>
        <taxon>Bacilli</taxon>
        <taxon>Lactobacillales</taxon>
        <taxon>Lactobacillaceae</taxon>
        <taxon>Liquorilactobacillus</taxon>
    </lineage>
</organism>
<dbReference type="InterPro" id="IPR001173">
    <property type="entry name" value="Glyco_trans_2-like"/>
</dbReference>
<gene>
    <name evidence="4" type="ORF">IV36_GL000346</name>
</gene>
<dbReference type="Gene3D" id="3.90.550.10">
    <property type="entry name" value="Spore Coat Polysaccharide Biosynthesis Protein SpsA, Chain A"/>
    <property type="match status" value="1"/>
</dbReference>
<keyword evidence="1" id="KW-0328">Glycosyltransferase</keyword>
<evidence type="ECO:0000313" key="5">
    <source>
        <dbReference type="Proteomes" id="UP000051727"/>
    </source>
</evidence>
<dbReference type="CDD" id="cd00761">
    <property type="entry name" value="Glyco_tranf_GTA_type"/>
    <property type="match status" value="1"/>
</dbReference>
<dbReference type="PANTHER" id="PTHR22916:SF51">
    <property type="entry name" value="GLYCOSYLTRANSFERASE EPSH-RELATED"/>
    <property type="match status" value="1"/>
</dbReference>
<evidence type="ECO:0000256" key="2">
    <source>
        <dbReference type="ARBA" id="ARBA00022679"/>
    </source>
</evidence>
<dbReference type="SUPFAM" id="SSF53448">
    <property type="entry name" value="Nucleotide-diphospho-sugar transferases"/>
    <property type="match status" value="1"/>
</dbReference>
<dbReference type="PANTHER" id="PTHR22916">
    <property type="entry name" value="GLYCOSYLTRANSFERASE"/>
    <property type="match status" value="1"/>
</dbReference>
<keyword evidence="2 4" id="KW-0808">Transferase</keyword>
<comment type="caution">
    <text evidence="4">The sequence shown here is derived from an EMBL/GenBank/DDBJ whole genome shotgun (WGS) entry which is preliminary data.</text>
</comment>
<dbReference type="STRING" id="1618.IV36_GL000346"/>
<dbReference type="OrthoDB" id="396512at2"/>
<dbReference type="InterPro" id="IPR029044">
    <property type="entry name" value="Nucleotide-diphossugar_trans"/>
</dbReference>
<evidence type="ECO:0000256" key="1">
    <source>
        <dbReference type="ARBA" id="ARBA00022676"/>
    </source>
</evidence>
<evidence type="ECO:0000313" key="4">
    <source>
        <dbReference type="EMBL" id="KRN29800.1"/>
    </source>
</evidence>
<dbReference type="Pfam" id="PF00535">
    <property type="entry name" value="Glycos_transf_2"/>
    <property type="match status" value="1"/>
</dbReference>
<accession>A0A0R2FMQ2</accession>
<reference evidence="4 5" key="1">
    <citation type="journal article" date="2015" name="Genome Announc.">
        <title>Expanding the biotechnology potential of lactobacilli through comparative genomics of 213 strains and associated genera.</title>
        <authorList>
            <person name="Sun Z."/>
            <person name="Harris H.M."/>
            <person name="McCann A."/>
            <person name="Guo C."/>
            <person name="Argimon S."/>
            <person name="Zhang W."/>
            <person name="Yang X."/>
            <person name="Jeffery I.B."/>
            <person name="Cooney J.C."/>
            <person name="Kagawa T.F."/>
            <person name="Liu W."/>
            <person name="Song Y."/>
            <person name="Salvetti E."/>
            <person name="Wrobel A."/>
            <person name="Rasinkangas P."/>
            <person name="Parkhill J."/>
            <person name="Rea M.C."/>
            <person name="O'Sullivan O."/>
            <person name="Ritari J."/>
            <person name="Douillard F.P."/>
            <person name="Paul Ross R."/>
            <person name="Yang R."/>
            <person name="Briner A.E."/>
            <person name="Felis G.E."/>
            <person name="de Vos W.M."/>
            <person name="Barrangou R."/>
            <person name="Klaenhammer T.R."/>
            <person name="Caufield P.W."/>
            <person name="Cui Y."/>
            <person name="Zhang H."/>
            <person name="O'Toole P.W."/>
        </authorList>
    </citation>
    <scope>NUCLEOTIDE SEQUENCE [LARGE SCALE GENOMIC DNA]</scope>
    <source>
        <strain evidence="4 5">ATCC 27304</strain>
    </source>
</reference>
<evidence type="ECO:0000259" key="3">
    <source>
        <dbReference type="Pfam" id="PF00535"/>
    </source>
</evidence>